<name>A0A0M8N7H4_ESCWE</name>
<evidence type="ECO:0000313" key="3">
    <source>
        <dbReference type="Proteomes" id="UP000053831"/>
    </source>
</evidence>
<keyword evidence="1" id="KW-0812">Transmembrane</keyword>
<proteinExistence type="predicted"/>
<keyword evidence="1" id="KW-0472">Membrane</keyword>
<protein>
    <submittedName>
        <fullName evidence="2">Uncharacterized protein</fullName>
    </submittedName>
</protein>
<dbReference type="STRING" id="150374.A0A0M8N7H4"/>
<keyword evidence="1" id="KW-1133">Transmembrane helix</keyword>
<dbReference type="OrthoDB" id="5420777at2759"/>
<accession>A0A0M8N7H4</accession>
<keyword evidence="3" id="KW-1185">Reference proteome</keyword>
<organism evidence="2 3">
    <name type="scientific">Escovopsis weberi</name>
    <dbReference type="NCBI Taxonomy" id="150374"/>
    <lineage>
        <taxon>Eukaryota</taxon>
        <taxon>Fungi</taxon>
        <taxon>Dikarya</taxon>
        <taxon>Ascomycota</taxon>
        <taxon>Pezizomycotina</taxon>
        <taxon>Sordariomycetes</taxon>
        <taxon>Hypocreomycetidae</taxon>
        <taxon>Hypocreales</taxon>
        <taxon>Hypocreaceae</taxon>
        <taxon>Escovopsis</taxon>
    </lineage>
</organism>
<comment type="caution">
    <text evidence="2">The sequence shown here is derived from an EMBL/GenBank/DDBJ whole genome shotgun (WGS) entry which is preliminary data.</text>
</comment>
<evidence type="ECO:0000313" key="2">
    <source>
        <dbReference type="EMBL" id="KOS21541.1"/>
    </source>
</evidence>
<gene>
    <name evidence="2" type="ORF">ESCO_005167</name>
</gene>
<reference evidence="2 3" key="1">
    <citation type="submission" date="2015-07" db="EMBL/GenBank/DDBJ databases">
        <title>The genome of the fungus Escovopsis weberi, a specialized disease agent of ant agriculture.</title>
        <authorList>
            <person name="de Man T.J."/>
            <person name="Stajich J.E."/>
            <person name="Kubicek C.P."/>
            <person name="Chenthamara K."/>
            <person name="Atanasova L."/>
            <person name="Druzhinina I.S."/>
            <person name="Birnbaum S."/>
            <person name="Barribeau S.M."/>
            <person name="Teiling C."/>
            <person name="Suen G."/>
            <person name="Currie C."/>
            <person name="Gerardo N.M."/>
        </authorList>
    </citation>
    <scope>NUCLEOTIDE SEQUENCE [LARGE SCALE GENOMIC DNA]</scope>
</reference>
<dbReference type="AlphaFoldDB" id="A0A0M8N7H4"/>
<evidence type="ECO:0000256" key="1">
    <source>
        <dbReference type="SAM" id="Phobius"/>
    </source>
</evidence>
<dbReference type="Proteomes" id="UP000053831">
    <property type="component" value="Unassembled WGS sequence"/>
</dbReference>
<sequence>MVSAEAGVLSCSESEDGSDCSLESLITTTTGNPAPTIASVTPTITEDSRSCTPFPFDKPIVQYSIVYTSTVTFYGNVSDYTPPYEPIKTPDYCTVLPSTAAPMVTPAAKEPEPSNLEPEASEALFPDLPVPEPTGLPLPAVDTLLTPIVVFTSQDAAKMKGGSLVTVTLPPIPKILHQVVTFITTEKNPAVVFPTESAPAFSQTFLSIPDSFNPQVHKTVDDADEEAAPTITPSPSLPNPVNSVKLPPKPSFAVTAGGNTVIINDNTFTGLSPGQTTTITVGPATFTLLPTAVQGMGSTITKPAPQDTRMPTPTSANVGGVPVTVSGSEAVISGITVRIPLQTTSTTTIGGHNVTLAPGTVSVGPESLTFVATTPRPTGQVVSGGKLMTVIGRSLVVMGANTLTYGSNIPRSTTVVGGDTITIGPSGVDLRGTTLGGPSADATGTELEIVGGVTVGRLPNSHVVINGQTFTLNARGVSRTALLGSEIITIRNDGLVMSSTTIAYPADAYVTATIRPTGSWADAMPTETGGAISRTDKSAASSRQRNILFGSLHFSMAIGVSVGIGIGIGIGVLF</sequence>
<dbReference type="EMBL" id="LGSR01000008">
    <property type="protein sequence ID" value="KOS21541.1"/>
    <property type="molecule type" value="Genomic_DNA"/>
</dbReference>
<feature type="transmembrane region" description="Helical" evidence="1">
    <location>
        <begin position="547"/>
        <end position="573"/>
    </location>
</feature>